<dbReference type="AlphaFoldDB" id="A0A818FCA8"/>
<evidence type="ECO:0000313" key="3">
    <source>
        <dbReference type="Proteomes" id="UP000663872"/>
    </source>
</evidence>
<evidence type="ECO:0000256" key="1">
    <source>
        <dbReference type="SAM" id="MobiDB-lite"/>
    </source>
</evidence>
<name>A0A818FCA8_9BILA</name>
<sequence length="627" mass="70771">MNVRNPRSSHSATTSCQTNNQSKFCRLYNESLAVIQNKFAFNPGKIFSKRINCWLNHQFEVRLLDQAALSWYLLGSTAHLCSGISRGGLLKQLHQNDKIALLDEADSCLKRNGLIPDGSISEHNNIYEIVLTLYAGSATLTVLANTTEEPILRLLKKELSGDALNPFAERSLFLFITTPLTLEQPFPPTWDFGRQPTINQVAFTASQLNNLDLYYETSARLMTIAYGNLMCKLMIKNERNDKWITVRLGKSREHLHQIAVNLQLVQLTFDLIDQYKDTFGDLNHGLDDMIFQQRMKFIADNFLGRPNDQTRIRLELRLSIANSAVRLLNLLLRQYLRVFGEDNISLNTNDFQATESTENELAEKAAAVITVPPANKHHQSIPNESSIKELARSILLYDEIAFTKTKLSHSVTMWKKRNKLAAKHNVTRRAFDIWVKCVPASLDLTDITQFQVSLEEFNIIWDLYEITLRKFQVPAGIIINDELSKLLKSQQYQLFIQFDVDSLTVALNNVKPNQINEENGNYFDDEVLNTPTMNDSTTSFACSISVLQQSSQLNSTTAPALHSADTPLETGVSNDIPGQKQPVTSQASSSSTGIVTQFRLPRPLDLAATRTKQAAINRSRDIAKRST</sequence>
<evidence type="ECO:0000313" key="2">
    <source>
        <dbReference type="EMBL" id="CAF3471710.1"/>
    </source>
</evidence>
<dbReference type="EMBL" id="CAJNYT010002502">
    <property type="protein sequence ID" value="CAF3471710.1"/>
    <property type="molecule type" value="Genomic_DNA"/>
</dbReference>
<gene>
    <name evidence="2" type="ORF">GRG538_LOCUS15707</name>
</gene>
<feature type="compositionally biased region" description="Polar residues" evidence="1">
    <location>
        <begin position="581"/>
        <end position="595"/>
    </location>
</feature>
<dbReference type="Proteomes" id="UP000663872">
    <property type="component" value="Unassembled WGS sequence"/>
</dbReference>
<organism evidence="2 3">
    <name type="scientific">Rotaria socialis</name>
    <dbReference type="NCBI Taxonomy" id="392032"/>
    <lineage>
        <taxon>Eukaryota</taxon>
        <taxon>Metazoa</taxon>
        <taxon>Spiralia</taxon>
        <taxon>Gnathifera</taxon>
        <taxon>Rotifera</taxon>
        <taxon>Eurotatoria</taxon>
        <taxon>Bdelloidea</taxon>
        <taxon>Philodinida</taxon>
        <taxon>Philodinidae</taxon>
        <taxon>Rotaria</taxon>
    </lineage>
</organism>
<reference evidence="2" key="1">
    <citation type="submission" date="2021-02" db="EMBL/GenBank/DDBJ databases">
        <authorList>
            <person name="Nowell W R."/>
        </authorList>
    </citation>
    <scope>NUCLEOTIDE SEQUENCE</scope>
</reference>
<protein>
    <submittedName>
        <fullName evidence="2">Uncharacterized protein</fullName>
    </submittedName>
</protein>
<accession>A0A818FCA8</accession>
<feature type="region of interest" description="Disordered" evidence="1">
    <location>
        <begin position="556"/>
        <end position="596"/>
    </location>
</feature>
<comment type="caution">
    <text evidence="2">The sequence shown here is derived from an EMBL/GenBank/DDBJ whole genome shotgun (WGS) entry which is preliminary data.</text>
</comment>
<proteinExistence type="predicted"/>